<name>A0A1T2L2T6_9GAMM</name>
<dbReference type="InterPro" id="IPR005330">
    <property type="entry name" value="MHYT_dom"/>
</dbReference>
<dbReference type="SUPFAM" id="SSF55073">
    <property type="entry name" value="Nucleotide cyclase"/>
    <property type="match status" value="1"/>
</dbReference>
<accession>A0A1T2L2T6</accession>
<dbReference type="Pfam" id="PF08447">
    <property type="entry name" value="PAS_3"/>
    <property type="match status" value="1"/>
</dbReference>
<feature type="domain" description="PAC" evidence="7">
    <location>
        <begin position="459"/>
        <end position="511"/>
    </location>
</feature>
<dbReference type="InterPro" id="IPR035919">
    <property type="entry name" value="EAL_sf"/>
</dbReference>
<evidence type="ECO:0000313" key="12">
    <source>
        <dbReference type="Proteomes" id="UP000190198"/>
    </source>
</evidence>
<dbReference type="Pfam" id="PF00563">
    <property type="entry name" value="EAL"/>
    <property type="match status" value="1"/>
</dbReference>
<dbReference type="FunFam" id="3.20.20.450:FF:000001">
    <property type="entry name" value="Cyclic di-GMP phosphodiesterase yahA"/>
    <property type="match status" value="1"/>
</dbReference>
<keyword evidence="5" id="KW-1133">Transmembrane helix</keyword>
<dbReference type="InterPro" id="IPR052155">
    <property type="entry name" value="Biofilm_reg_signaling"/>
</dbReference>
<dbReference type="PROSITE" id="PS50883">
    <property type="entry name" value="EAL"/>
    <property type="match status" value="1"/>
</dbReference>
<dbReference type="OrthoDB" id="9176779at2"/>
<dbReference type="Pfam" id="PF03707">
    <property type="entry name" value="MHYT"/>
    <property type="match status" value="2"/>
</dbReference>
<dbReference type="Proteomes" id="UP000190198">
    <property type="component" value="Unassembled WGS sequence"/>
</dbReference>
<evidence type="ECO:0000256" key="1">
    <source>
        <dbReference type="ARBA" id="ARBA00001946"/>
    </source>
</evidence>
<feature type="transmembrane region" description="Helical" evidence="5">
    <location>
        <begin position="95"/>
        <end position="117"/>
    </location>
</feature>
<keyword evidence="3" id="KW-0973">c-di-GMP</keyword>
<evidence type="ECO:0000259" key="7">
    <source>
        <dbReference type="PROSITE" id="PS50113"/>
    </source>
</evidence>
<feature type="domain" description="MHYT" evidence="10">
    <location>
        <begin position="22"/>
        <end position="209"/>
    </location>
</feature>
<dbReference type="InterPro" id="IPR043128">
    <property type="entry name" value="Rev_trsase/Diguanyl_cyclase"/>
</dbReference>
<evidence type="ECO:0000256" key="3">
    <source>
        <dbReference type="ARBA" id="ARBA00022636"/>
    </source>
</evidence>
<evidence type="ECO:0000256" key="5">
    <source>
        <dbReference type="PROSITE-ProRule" id="PRU00244"/>
    </source>
</evidence>
<dbReference type="GO" id="GO:0071111">
    <property type="term" value="F:cyclic-guanylate-specific phosphodiesterase activity"/>
    <property type="evidence" value="ECO:0007669"/>
    <property type="project" value="UniProtKB-EC"/>
</dbReference>
<comment type="cofactor">
    <cofactor evidence="1">
        <name>Mg(2+)</name>
        <dbReference type="ChEBI" id="CHEBI:18420"/>
    </cofactor>
</comment>
<organism evidence="11 12">
    <name type="scientific">Solemya elarraichensis gill symbiont</name>
    <dbReference type="NCBI Taxonomy" id="1918949"/>
    <lineage>
        <taxon>Bacteria</taxon>
        <taxon>Pseudomonadati</taxon>
        <taxon>Pseudomonadota</taxon>
        <taxon>Gammaproteobacteria</taxon>
        <taxon>sulfur-oxidizing symbionts</taxon>
    </lineage>
</organism>
<dbReference type="InterPro" id="IPR001610">
    <property type="entry name" value="PAC"/>
</dbReference>
<evidence type="ECO:0000259" key="10">
    <source>
        <dbReference type="PROSITE" id="PS50924"/>
    </source>
</evidence>
<dbReference type="InterPro" id="IPR035965">
    <property type="entry name" value="PAS-like_dom_sf"/>
</dbReference>
<feature type="transmembrane region" description="Helical" evidence="5">
    <location>
        <begin position="62"/>
        <end position="83"/>
    </location>
</feature>
<proteinExistence type="predicted"/>
<keyword evidence="5" id="KW-0472">Membrane</keyword>
<dbReference type="SUPFAM" id="SSF55785">
    <property type="entry name" value="PYP-like sensor domain (PAS domain)"/>
    <property type="match status" value="2"/>
</dbReference>
<dbReference type="PANTHER" id="PTHR44757:SF2">
    <property type="entry name" value="BIOFILM ARCHITECTURE MAINTENANCE PROTEIN MBAA"/>
    <property type="match status" value="1"/>
</dbReference>
<dbReference type="AlphaFoldDB" id="A0A1T2L2T6"/>
<dbReference type="SMART" id="SM00052">
    <property type="entry name" value="EAL"/>
    <property type="match status" value="1"/>
</dbReference>
<dbReference type="GO" id="GO:0016020">
    <property type="term" value="C:membrane"/>
    <property type="evidence" value="ECO:0007669"/>
    <property type="project" value="UniProtKB-UniRule"/>
</dbReference>
<feature type="domain" description="PAS" evidence="6">
    <location>
        <begin position="384"/>
        <end position="432"/>
    </location>
</feature>
<feature type="transmembrane region" description="Helical" evidence="5">
    <location>
        <begin position="153"/>
        <end position="173"/>
    </location>
</feature>
<dbReference type="SMART" id="SM00091">
    <property type="entry name" value="PAS"/>
    <property type="match status" value="2"/>
</dbReference>
<dbReference type="Pfam" id="PF13426">
    <property type="entry name" value="PAS_9"/>
    <property type="match status" value="1"/>
</dbReference>
<gene>
    <name evidence="11" type="ORF">BOW52_07470</name>
</gene>
<feature type="domain" description="PAS" evidence="6">
    <location>
        <begin position="260"/>
        <end position="332"/>
    </location>
</feature>
<dbReference type="NCBIfam" id="TIGR00254">
    <property type="entry name" value="GGDEF"/>
    <property type="match status" value="1"/>
</dbReference>
<dbReference type="CDD" id="cd01948">
    <property type="entry name" value="EAL"/>
    <property type="match status" value="1"/>
</dbReference>
<dbReference type="InterPro" id="IPR013655">
    <property type="entry name" value="PAS_fold_3"/>
</dbReference>
<feature type="transmembrane region" description="Helical" evidence="5">
    <location>
        <begin position="129"/>
        <end position="147"/>
    </location>
</feature>
<dbReference type="SMART" id="SM00267">
    <property type="entry name" value="GGDEF"/>
    <property type="match status" value="1"/>
</dbReference>
<dbReference type="Gene3D" id="3.30.70.270">
    <property type="match status" value="1"/>
</dbReference>
<reference evidence="11 12" key="1">
    <citation type="submission" date="2016-11" db="EMBL/GenBank/DDBJ databases">
        <title>Mixed transmission modes and dynamic genome evolution in an obligate animal-bacterial symbiosis.</title>
        <authorList>
            <person name="Russell S.L."/>
            <person name="Corbett-Detig R.B."/>
            <person name="Cavanaugh C.M."/>
        </authorList>
    </citation>
    <scope>NUCLEOTIDE SEQUENCE [LARGE SCALE GENOMIC DNA]</scope>
    <source>
        <strain evidence="11">Sp-SM6</strain>
    </source>
</reference>
<dbReference type="SMART" id="SM00086">
    <property type="entry name" value="PAC"/>
    <property type="match status" value="2"/>
</dbReference>
<dbReference type="NCBIfam" id="TIGR00229">
    <property type="entry name" value="sensory_box"/>
    <property type="match status" value="2"/>
</dbReference>
<dbReference type="Gene3D" id="3.30.450.20">
    <property type="entry name" value="PAS domain"/>
    <property type="match status" value="2"/>
</dbReference>
<feature type="domain" description="EAL" evidence="8">
    <location>
        <begin position="690"/>
        <end position="944"/>
    </location>
</feature>
<evidence type="ECO:0000259" key="9">
    <source>
        <dbReference type="PROSITE" id="PS50887"/>
    </source>
</evidence>
<dbReference type="InterPro" id="IPR000160">
    <property type="entry name" value="GGDEF_dom"/>
</dbReference>
<dbReference type="EMBL" id="MPRK01000134">
    <property type="protein sequence ID" value="OOZ39266.1"/>
    <property type="molecule type" value="Genomic_DNA"/>
</dbReference>
<dbReference type="PROSITE" id="PS50113">
    <property type="entry name" value="PAC"/>
    <property type="match status" value="2"/>
</dbReference>
<sequence length="958" mass="107221">MFDSERLFNFRPEEGLVHAYSYNLIWVSVSIALVIFASYVALRLSEKIERGTEERNKNILSLVGALTMGLGIWTMHFVGMLAIDMSHTPNFRPLTTLLSIFPGILGAIISLCLLWRLDIRLPLPIRSTLLGACILVMHYIGMTGMIFEGRLGYDPLLFSISFIVALTFSYFALYLKEKMENAFPIVTAIGFGIAVSATHFTGIEATYFFKAGATLSYSDMVITELSAVKISATLLFLSIGTAALTLISTMTATSRQLQRSERRWKFALDGAGDGVWDWNPQTDKAVFSKRWNEILGYADGEFPETGAAVFKAIHPRDVKAVVKGVKKHIRGGGDSFYTAEFRMQTKDGDWKWITARGKIVSRDAQDNPIRIIGTHTDITDRKLAEEQIRIAASAFESQQGMMVTDEQNRILQVNHAFIEMRGYSEAEIIGNTPRMLQSGRHDTAFYKEMWEDINRDGYWHGEIWDKRKSGEIYPKWLSITAVTNTDGKVTHYVGVHTDITERKNAEQKIESLAFFDQLTGLPNRTLLLDRLKQLIAVSKRNNQYSAILMIDLDHFKNLNDTLGHDKGDIFLAQVARRLEDCTRAIDTVARLGGDEFIVILPELSPDKKRAADIAEKVTEKILEALNQDYTLDNASHHSSASIGVCLFGTESITTEELMKQADLAMYKSKSAGRNSLSFYDPEMQSSVLKRAALEKDLRNAIQQQQFTLHYQPQVDINGKITGAEALIRWSCPGRGAVAPGEFIPLAEETRLIIPLGEWILETACEQLAAWAKIPDMSRLKIAINVSPIQFAKVDFVEQVLSTVKHTGIKPGRLKLELTESHLLHNVEDIISKMQILGNAGIGFSLDDFGTGYSSLSYLKRLPLWQLKIDQSFVRDILTDPNDAAIAKTVVALANSLGLGVIAEGVETEPQQAYLAKLGCYNYQGYLFSRPLPIDEFEAWCNTWPGKTMSQETAQQLLI</sequence>
<dbReference type="SUPFAM" id="SSF141868">
    <property type="entry name" value="EAL domain-like"/>
    <property type="match status" value="1"/>
</dbReference>
<evidence type="ECO:0000259" key="8">
    <source>
        <dbReference type="PROSITE" id="PS50883"/>
    </source>
</evidence>
<dbReference type="RefSeq" id="WP_078477132.1">
    <property type="nucleotide sequence ID" value="NZ_MPRK01000134.1"/>
</dbReference>
<feature type="domain" description="PAC" evidence="7">
    <location>
        <begin position="337"/>
        <end position="390"/>
    </location>
</feature>
<comment type="caution">
    <text evidence="11">The sequence shown here is derived from an EMBL/GenBank/DDBJ whole genome shotgun (WGS) entry which is preliminary data.</text>
</comment>
<dbReference type="InterPro" id="IPR000700">
    <property type="entry name" value="PAS-assoc_C"/>
</dbReference>
<dbReference type="Pfam" id="PF00990">
    <property type="entry name" value="GGDEF"/>
    <property type="match status" value="1"/>
</dbReference>
<dbReference type="GO" id="GO:0071732">
    <property type="term" value="P:cellular response to nitric oxide"/>
    <property type="evidence" value="ECO:0007669"/>
    <property type="project" value="UniProtKB-ARBA"/>
</dbReference>
<dbReference type="EC" id="3.1.4.52" evidence="2"/>
<evidence type="ECO:0000256" key="2">
    <source>
        <dbReference type="ARBA" id="ARBA00012282"/>
    </source>
</evidence>
<evidence type="ECO:0000259" key="6">
    <source>
        <dbReference type="PROSITE" id="PS50112"/>
    </source>
</evidence>
<dbReference type="PROSITE" id="PS50887">
    <property type="entry name" value="GGDEF"/>
    <property type="match status" value="1"/>
</dbReference>
<comment type="catalytic activity">
    <reaction evidence="4">
        <text>3',3'-c-di-GMP + H2O = 5'-phosphoguanylyl(3'-&gt;5')guanosine + H(+)</text>
        <dbReference type="Rhea" id="RHEA:24902"/>
        <dbReference type="ChEBI" id="CHEBI:15377"/>
        <dbReference type="ChEBI" id="CHEBI:15378"/>
        <dbReference type="ChEBI" id="CHEBI:58754"/>
        <dbReference type="ChEBI" id="CHEBI:58805"/>
        <dbReference type="EC" id="3.1.4.52"/>
    </reaction>
    <physiologicalReaction direction="left-to-right" evidence="4">
        <dbReference type="Rhea" id="RHEA:24903"/>
    </physiologicalReaction>
</comment>
<dbReference type="FunFam" id="3.30.70.270:FF:000001">
    <property type="entry name" value="Diguanylate cyclase domain protein"/>
    <property type="match status" value="1"/>
</dbReference>
<dbReference type="InterPro" id="IPR001633">
    <property type="entry name" value="EAL_dom"/>
</dbReference>
<dbReference type="InterPro" id="IPR000014">
    <property type="entry name" value="PAS"/>
</dbReference>
<evidence type="ECO:0000313" key="11">
    <source>
        <dbReference type="EMBL" id="OOZ39266.1"/>
    </source>
</evidence>
<protein>
    <recommendedName>
        <fullName evidence="2">cyclic-guanylate-specific phosphodiesterase</fullName>
        <ecNumber evidence="2">3.1.4.52</ecNumber>
    </recommendedName>
</protein>
<keyword evidence="5" id="KW-0812">Transmembrane</keyword>
<dbReference type="Gene3D" id="3.20.20.450">
    <property type="entry name" value="EAL domain"/>
    <property type="match status" value="1"/>
</dbReference>
<keyword evidence="12" id="KW-1185">Reference proteome</keyword>
<dbReference type="CDD" id="cd01949">
    <property type="entry name" value="GGDEF"/>
    <property type="match status" value="1"/>
</dbReference>
<dbReference type="PROSITE" id="PS50924">
    <property type="entry name" value="MHYT"/>
    <property type="match status" value="1"/>
</dbReference>
<dbReference type="CDD" id="cd00130">
    <property type="entry name" value="PAS"/>
    <property type="match status" value="2"/>
</dbReference>
<feature type="transmembrane region" description="Helical" evidence="5">
    <location>
        <begin position="185"/>
        <end position="209"/>
    </location>
</feature>
<dbReference type="InterPro" id="IPR029787">
    <property type="entry name" value="Nucleotide_cyclase"/>
</dbReference>
<feature type="transmembrane region" description="Helical" evidence="5">
    <location>
        <begin position="20"/>
        <end position="42"/>
    </location>
</feature>
<dbReference type="PANTHER" id="PTHR44757">
    <property type="entry name" value="DIGUANYLATE CYCLASE DGCP"/>
    <property type="match status" value="1"/>
</dbReference>
<feature type="domain" description="GGDEF" evidence="9">
    <location>
        <begin position="543"/>
        <end position="681"/>
    </location>
</feature>
<evidence type="ECO:0000256" key="4">
    <source>
        <dbReference type="ARBA" id="ARBA00051114"/>
    </source>
</evidence>
<dbReference type="PROSITE" id="PS50112">
    <property type="entry name" value="PAS"/>
    <property type="match status" value="2"/>
</dbReference>